<evidence type="ECO:0000256" key="2">
    <source>
        <dbReference type="ARBA" id="ARBA00001947"/>
    </source>
</evidence>
<evidence type="ECO:0000256" key="9">
    <source>
        <dbReference type="ARBA" id="ARBA00022801"/>
    </source>
</evidence>
<dbReference type="InterPro" id="IPR038680">
    <property type="entry name" value="PAW_sf"/>
</dbReference>
<protein>
    <recommendedName>
        <fullName evidence="6">Peptide-N(4)-(N-acetyl-beta-glucosaminyl)asparagine amidase</fullName>
        <ecNumber evidence="5">3.5.1.52</ecNumber>
    </recommendedName>
    <alternativeName>
        <fullName evidence="12">Peptide:N-glycanase</fullName>
    </alternativeName>
</protein>
<comment type="catalytic activity">
    <reaction evidence="1">
        <text>Hydrolysis of an N(4)-(acetyl-beta-D-glucosaminyl)asparagine residue in which the glucosamine residue may be further glycosylated, to yield a (substituted) N-acetyl-beta-D-glucosaminylamine and a peptide containing an aspartate residue.</text>
        <dbReference type="EC" id="3.5.1.52"/>
    </reaction>
</comment>
<dbReference type="Gene3D" id="2.60.120.1020">
    <property type="entry name" value="Peptide N glycanase, PAW domain"/>
    <property type="match status" value="1"/>
</dbReference>
<dbReference type="InterPro" id="IPR008979">
    <property type="entry name" value="Galactose-bd-like_sf"/>
</dbReference>
<evidence type="ECO:0000256" key="6">
    <source>
        <dbReference type="ARBA" id="ARBA00018546"/>
    </source>
</evidence>
<comment type="function">
    <text evidence="11">Specifically deglycosylates the denatured form of N-linked glycoproteins in the cytoplasm and assists their proteasome-mediated degradation. Cleaves the beta-aspartyl-glucosamine (GlcNAc) of the glycan and the amide side chain of Asn, converting Asn to Asp. Prefers proteins containing high-mannose over those bearing complex type oligosaccharides. Can recognize misfolded proteins in the endoplasmic reticulum that are exported to the cytosol to be destroyed and deglycosylate them, while it has no activity toward native proteins. Deglycosylation is a prerequisite for subsequent proteasome-mediated degradation of some, but not all, misfolded glycoproteins.</text>
</comment>
<evidence type="ECO:0000256" key="3">
    <source>
        <dbReference type="ARBA" id="ARBA00004496"/>
    </source>
</evidence>
<dbReference type="SMART" id="SM00613">
    <property type="entry name" value="PAW"/>
    <property type="match status" value="1"/>
</dbReference>
<organism evidence="15 16">
    <name type="scientific">Xylocopa violacea</name>
    <name type="common">Violet carpenter bee</name>
    <name type="synonym">Apis violacea</name>
    <dbReference type="NCBI Taxonomy" id="135666"/>
    <lineage>
        <taxon>Eukaryota</taxon>
        <taxon>Metazoa</taxon>
        <taxon>Ecdysozoa</taxon>
        <taxon>Arthropoda</taxon>
        <taxon>Hexapoda</taxon>
        <taxon>Insecta</taxon>
        <taxon>Pterygota</taxon>
        <taxon>Neoptera</taxon>
        <taxon>Endopterygota</taxon>
        <taxon>Hymenoptera</taxon>
        <taxon>Apocrita</taxon>
        <taxon>Aculeata</taxon>
        <taxon>Apoidea</taxon>
        <taxon>Anthophila</taxon>
        <taxon>Apidae</taxon>
        <taxon>Xylocopa</taxon>
        <taxon>Xylocopa</taxon>
    </lineage>
</organism>
<evidence type="ECO:0000259" key="14">
    <source>
        <dbReference type="PROSITE" id="PS51398"/>
    </source>
</evidence>
<comment type="cofactor">
    <cofactor evidence="2">
        <name>Zn(2+)</name>
        <dbReference type="ChEBI" id="CHEBI:29105"/>
    </cofactor>
</comment>
<comment type="subcellular location">
    <subcellularLocation>
        <location evidence="3">Cytoplasm</location>
    </subcellularLocation>
</comment>
<dbReference type="PANTHER" id="PTHR12143:SF19">
    <property type="entry name" value="PEPTIDE-N(4)-(N-ACETYL-BETA-GLUCOSAMINYL)ASPARAGINE AMIDASE"/>
    <property type="match status" value="1"/>
</dbReference>
<dbReference type="SMART" id="SM00580">
    <property type="entry name" value="PUG"/>
    <property type="match status" value="1"/>
</dbReference>
<keyword evidence="9" id="KW-0378">Hydrolase</keyword>
<comment type="caution">
    <text evidence="15">The sequence shown here is derived from an EMBL/GenBank/DDBJ whole genome shotgun (WGS) entry which is preliminary data.</text>
</comment>
<evidence type="ECO:0000256" key="4">
    <source>
        <dbReference type="ARBA" id="ARBA00009390"/>
    </source>
</evidence>
<reference evidence="15 16" key="1">
    <citation type="submission" date="2024-08" db="EMBL/GenBank/DDBJ databases">
        <authorList>
            <person name="Will J Nash"/>
            <person name="Angela Man"/>
            <person name="Seanna McTaggart"/>
            <person name="Kendall Baker"/>
            <person name="Tom Barker"/>
            <person name="Leah Catchpole"/>
            <person name="Alex Durrant"/>
            <person name="Karim Gharbi"/>
            <person name="Naomi Irish"/>
            <person name="Gemy Kaithakottil"/>
            <person name="Debby Ku"/>
            <person name="Aaliyah Providence"/>
            <person name="Felix Shaw"/>
            <person name="David Swarbreck"/>
            <person name="Chris Watkins"/>
            <person name="Ann M. McCartney"/>
            <person name="Giulio Formenti"/>
            <person name="Alice Mouton"/>
            <person name="Noel Vella"/>
            <person name="Bjorn M von Reumont"/>
            <person name="Adriana Vella"/>
            <person name="Wilfried Haerty"/>
        </authorList>
    </citation>
    <scope>NUCLEOTIDE SEQUENCE [LARGE SCALE GENOMIC DNA]</scope>
</reference>
<dbReference type="InterPro" id="IPR036339">
    <property type="entry name" value="PUB-like_dom_sf"/>
</dbReference>
<dbReference type="PANTHER" id="PTHR12143">
    <property type="entry name" value="PEPTIDE N-GLYCANASE PNGASE -RELATED"/>
    <property type="match status" value="1"/>
</dbReference>
<evidence type="ECO:0000256" key="13">
    <source>
        <dbReference type="PROSITE-ProRule" id="PRU00731"/>
    </source>
</evidence>
<dbReference type="SUPFAM" id="SSF143503">
    <property type="entry name" value="PUG domain-like"/>
    <property type="match status" value="1"/>
</dbReference>
<dbReference type="InterPro" id="IPR050883">
    <property type="entry name" value="PNGase"/>
</dbReference>
<evidence type="ECO:0000256" key="1">
    <source>
        <dbReference type="ARBA" id="ARBA00001650"/>
    </source>
</evidence>
<evidence type="ECO:0000256" key="11">
    <source>
        <dbReference type="ARBA" id="ARBA00024870"/>
    </source>
</evidence>
<dbReference type="Pfam" id="PF01841">
    <property type="entry name" value="Transglut_core"/>
    <property type="match status" value="1"/>
</dbReference>
<dbReference type="Pfam" id="PF04721">
    <property type="entry name" value="PAW"/>
    <property type="match status" value="1"/>
</dbReference>
<dbReference type="Gene3D" id="3.10.620.30">
    <property type="match status" value="1"/>
</dbReference>
<evidence type="ECO:0000256" key="5">
    <source>
        <dbReference type="ARBA" id="ARBA00012158"/>
    </source>
</evidence>
<evidence type="ECO:0000256" key="12">
    <source>
        <dbReference type="ARBA" id="ARBA00032901"/>
    </source>
</evidence>
<name>A0ABP1NGL9_XYLVO</name>
<evidence type="ECO:0000256" key="8">
    <source>
        <dbReference type="ARBA" id="ARBA00022723"/>
    </source>
</evidence>
<dbReference type="Gene3D" id="2.20.25.10">
    <property type="match status" value="1"/>
</dbReference>
<gene>
    <name evidence="15" type="ORF">XYLVIOL_LOCUS3614</name>
</gene>
<dbReference type="InterPro" id="IPR018997">
    <property type="entry name" value="PUB_domain"/>
</dbReference>
<evidence type="ECO:0000256" key="7">
    <source>
        <dbReference type="ARBA" id="ARBA00022490"/>
    </source>
</evidence>
<dbReference type="SMART" id="SM00460">
    <property type="entry name" value="TGc"/>
    <property type="match status" value="1"/>
</dbReference>
<comment type="similarity">
    <text evidence="4 13">Belongs to the transglutaminase-like superfamily. PNGase family.</text>
</comment>
<feature type="domain" description="PAW" evidence="14">
    <location>
        <begin position="418"/>
        <end position="626"/>
    </location>
</feature>
<dbReference type="Gene3D" id="1.20.58.2190">
    <property type="match status" value="1"/>
</dbReference>
<proteinExistence type="inferred from homology"/>
<keyword evidence="10" id="KW-0862">Zinc</keyword>
<dbReference type="PROSITE" id="PS51398">
    <property type="entry name" value="PAW"/>
    <property type="match status" value="1"/>
</dbReference>
<evidence type="ECO:0000313" key="15">
    <source>
        <dbReference type="EMBL" id="CAL7938992.1"/>
    </source>
</evidence>
<accession>A0ABP1NGL9</accession>
<evidence type="ECO:0000313" key="16">
    <source>
        <dbReference type="Proteomes" id="UP001642520"/>
    </source>
</evidence>
<keyword evidence="7" id="KW-0963">Cytoplasm</keyword>
<keyword evidence="16" id="KW-1185">Reference proteome</keyword>
<sequence length="655" mass="76502">MDKNLQRSLELLRENEEQVRNDAEGALLTVCQNILSHPNDEQYREVRLKDPLVIDKLVPASGAIECLFDVGFIEGTDCLSLPSAAPLAKLQTLQKELSKSNSPRGPITNFELYNLLPPLVTKKEKQFFTSILFNYQNVQHYENRSLQEKARKVIPITDLEIATMTRLRQLHKHVKLNPSFSEEDIDDAKDLYLMELLHWFKGKFFTWVDNPKCTGCFSECKYQEVVRSENPKCSRIEIYKCTKCATRVKFPRYSDPEPLLILRRGRCGEWANVFTLLCRTLGYDARYVHDETDHIWTEVWSIHKKRWIHLDPCEDVMDRPLMYEKGWKKKLSYIIAFSKDEVQDVTWRYTRDLHGVMQRRNICSEAKLLKFIETLNRHCQYSPNYSASRRRYVTKRRLLELVELIHVPNKQSSEDDENYQGRCTGSYEWRLARGEITETSANYVWDISKYGNTFHFHYSIVKDTYKITSDDGKVLMDISGWQNGVNEVQGGVFRKVEYDWQVAYLSRSPGATSGKVKWCFAVTDPNLHVKTFHLRAIIYIFQKANVSWELEAFFDNVNQNKPLVLPIDDCSNYHTVQLKGSTKLILTATVSGGQNDCAWQHAQLFRQSLDIENDRPFLIDIQLENRSMLPKRRKEKEVTMLGVQIKRNLSITIDD</sequence>
<dbReference type="EMBL" id="CAXAJV020001289">
    <property type="protein sequence ID" value="CAL7938992.1"/>
    <property type="molecule type" value="Genomic_DNA"/>
</dbReference>
<dbReference type="InterPro" id="IPR002931">
    <property type="entry name" value="Transglutaminase-like"/>
</dbReference>
<dbReference type="InterPro" id="IPR006588">
    <property type="entry name" value="Peptide_N_glycanase_PAW_dom"/>
</dbReference>
<dbReference type="InterPro" id="IPR038765">
    <property type="entry name" value="Papain-like_cys_pep_sf"/>
</dbReference>
<evidence type="ECO:0000256" key="10">
    <source>
        <dbReference type="ARBA" id="ARBA00022833"/>
    </source>
</evidence>
<keyword evidence="8" id="KW-0479">Metal-binding</keyword>
<dbReference type="EC" id="3.5.1.52" evidence="5"/>
<dbReference type="Proteomes" id="UP001642520">
    <property type="component" value="Unassembled WGS sequence"/>
</dbReference>
<dbReference type="Pfam" id="PF09409">
    <property type="entry name" value="PUB"/>
    <property type="match status" value="1"/>
</dbReference>
<dbReference type="SUPFAM" id="SSF54001">
    <property type="entry name" value="Cysteine proteinases"/>
    <property type="match status" value="1"/>
</dbReference>
<dbReference type="SUPFAM" id="SSF49785">
    <property type="entry name" value="Galactose-binding domain-like"/>
    <property type="match status" value="1"/>
</dbReference>